<protein>
    <recommendedName>
        <fullName evidence="5">Octanoyltransferase</fullName>
        <ecNumber evidence="5">2.3.1.181</ecNumber>
    </recommendedName>
</protein>
<comment type="catalytic activity">
    <reaction evidence="5">
        <text>octanoyl-[ACP] + L-lysyl-[protein] = N(6)-octanoyl-L-lysyl-[protein] + holo-[ACP] + H(+)</text>
        <dbReference type="Rhea" id="RHEA:17665"/>
        <dbReference type="Rhea" id="RHEA-COMP:9636"/>
        <dbReference type="Rhea" id="RHEA-COMP:9685"/>
        <dbReference type="Rhea" id="RHEA-COMP:9752"/>
        <dbReference type="Rhea" id="RHEA-COMP:9928"/>
        <dbReference type="ChEBI" id="CHEBI:15378"/>
        <dbReference type="ChEBI" id="CHEBI:29969"/>
        <dbReference type="ChEBI" id="CHEBI:64479"/>
        <dbReference type="ChEBI" id="CHEBI:78463"/>
        <dbReference type="ChEBI" id="CHEBI:78809"/>
        <dbReference type="EC" id="2.3.1.181"/>
    </reaction>
</comment>
<dbReference type="GO" id="GO:0016740">
    <property type="term" value="F:transferase activity"/>
    <property type="evidence" value="ECO:0007669"/>
    <property type="project" value="UniProtKB-KW"/>
</dbReference>
<evidence type="ECO:0000313" key="7">
    <source>
        <dbReference type="EMBL" id="MDG3003860.1"/>
    </source>
</evidence>
<accession>A0ABT6F8H4</accession>
<evidence type="ECO:0000259" key="6">
    <source>
        <dbReference type="PROSITE" id="PS51733"/>
    </source>
</evidence>
<dbReference type="Gene3D" id="3.30.930.10">
    <property type="entry name" value="Bira Bifunctional Protein, Domain 2"/>
    <property type="match status" value="1"/>
</dbReference>
<organism evidence="7 8">
    <name type="scientific">Paludisphaera mucosa</name>
    <dbReference type="NCBI Taxonomy" id="3030827"/>
    <lineage>
        <taxon>Bacteria</taxon>
        <taxon>Pseudomonadati</taxon>
        <taxon>Planctomycetota</taxon>
        <taxon>Planctomycetia</taxon>
        <taxon>Isosphaerales</taxon>
        <taxon>Isosphaeraceae</taxon>
        <taxon>Paludisphaera</taxon>
    </lineage>
</organism>
<evidence type="ECO:0000256" key="4">
    <source>
        <dbReference type="ARBA" id="ARBA00024732"/>
    </source>
</evidence>
<proteinExistence type="inferred from homology"/>
<dbReference type="Pfam" id="PF21948">
    <property type="entry name" value="LplA-B_cat"/>
    <property type="match status" value="1"/>
</dbReference>
<dbReference type="InterPro" id="IPR004143">
    <property type="entry name" value="BPL_LPL_catalytic"/>
</dbReference>
<feature type="domain" description="BPL/LPL catalytic" evidence="6">
    <location>
        <begin position="34"/>
        <end position="218"/>
    </location>
</feature>
<gene>
    <name evidence="7" type="ORF">PZE19_08760</name>
</gene>
<evidence type="ECO:0000313" key="8">
    <source>
        <dbReference type="Proteomes" id="UP001216907"/>
    </source>
</evidence>
<dbReference type="PROSITE" id="PS51733">
    <property type="entry name" value="BPL_LPL_CATALYTIC"/>
    <property type="match status" value="1"/>
</dbReference>
<dbReference type="SUPFAM" id="SSF55681">
    <property type="entry name" value="Class II aaRS and biotin synthetases"/>
    <property type="match status" value="1"/>
</dbReference>
<dbReference type="PANTHER" id="PTHR10993:SF7">
    <property type="entry name" value="LIPOYLTRANSFERASE 2, MITOCHONDRIAL-RELATED"/>
    <property type="match status" value="1"/>
</dbReference>
<evidence type="ECO:0000256" key="5">
    <source>
        <dbReference type="PIRNR" id="PIRNR016262"/>
    </source>
</evidence>
<dbReference type="EMBL" id="JARRAG010000001">
    <property type="protein sequence ID" value="MDG3003860.1"/>
    <property type="molecule type" value="Genomic_DNA"/>
</dbReference>
<comment type="function">
    <text evidence="4 5">Catalyzes the transfer of endogenously produced octanoic acid from octanoyl-acyl-carrier-protein onto the lipoyl domains of lipoate-dependent enzymes. Lipoyl-ACP can also act as a substrate although octanoyl-ACP is likely to be the physiological substrate.</text>
</comment>
<keyword evidence="8" id="KW-1185">Reference proteome</keyword>
<dbReference type="RefSeq" id="WP_277860206.1">
    <property type="nucleotide sequence ID" value="NZ_JARRAG010000001.1"/>
</dbReference>
<comment type="similarity">
    <text evidence="5">Belongs to the LipB family.</text>
</comment>
<name>A0ABT6F8H4_9BACT</name>
<evidence type="ECO:0000256" key="2">
    <source>
        <dbReference type="ARBA" id="ARBA00022679"/>
    </source>
</evidence>
<dbReference type="PIRSF" id="PIRSF016262">
    <property type="entry name" value="LPLase"/>
    <property type="match status" value="1"/>
</dbReference>
<keyword evidence="2 5" id="KW-0808">Transferase</keyword>
<dbReference type="InterPro" id="IPR045864">
    <property type="entry name" value="aa-tRNA-synth_II/BPL/LPL"/>
</dbReference>
<dbReference type="InterPro" id="IPR000544">
    <property type="entry name" value="Octanoyltransferase"/>
</dbReference>
<evidence type="ECO:0000256" key="1">
    <source>
        <dbReference type="ARBA" id="ARBA00004821"/>
    </source>
</evidence>
<keyword evidence="3 5" id="KW-0012">Acyltransferase</keyword>
<dbReference type="Proteomes" id="UP001216907">
    <property type="component" value="Unassembled WGS sequence"/>
</dbReference>
<dbReference type="PANTHER" id="PTHR10993">
    <property type="entry name" value="OCTANOYLTRANSFERASE"/>
    <property type="match status" value="1"/>
</dbReference>
<dbReference type="EC" id="2.3.1.181" evidence="5"/>
<comment type="caution">
    <text evidence="7">The sequence shown here is derived from an EMBL/GenBank/DDBJ whole genome shotgun (WGS) entry which is preliminary data.</text>
</comment>
<evidence type="ECO:0000256" key="3">
    <source>
        <dbReference type="ARBA" id="ARBA00023315"/>
    </source>
</evidence>
<comment type="pathway">
    <text evidence="1 5">Protein modification; protein lipoylation via endogenous pathway; protein N(6)-(lipoyl)lysine from octanoyl-[acyl-carrier-protein]: step 1/2.</text>
</comment>
<sequence length="242" mass="26555">MQPANPPLEIYLLGAVDFGEVQQLQRRLVYEHGERGGATLLICEHPPTLSVGRTGSRAHIAPDDAALAGMGIRTYWVNRGGGCVLHLPGQLSGYFVTPLDAGGPPAMRHVDRLQDVLLGVLEEFELSKEARRSPDGVFLGAARAASIGVAVSRGIAYHGFTLNVGPYLDLFDVLVEPGPAGSPLRQTSMESRRQRPTQMSKVREALVRHTERVFQLDRHHLYTHHPRLRRKVLTHAYAPSPG</sequence>
<reference evidence="7 8" key="1">
    <citation type="submission" date="2023-03" db="EMBL/GenBank/DDBJ databases">
        <title>Paludisphaera mucosa sp. nov. a novel planctomycete from northern fen.</title>
        <authorList>
            <person name="Ivanova A."/>
        </authorList>
    </citation>
    <scope>NUCLEOTIDE SEQUENCE [LARGE SCALE GENOMIC DNA]</scope>
    <source>
        <strain evidence="7 8">Pla2</strain>
    </source>
</reference>